<dbReference type="PRINTS" id="PR00035">
    <property type="entry name" value="HTHGNTR"/>
</dbReference>
<protein>
    <submittedName>
        <fullName evidence="5">GntR family transcriptional regulator</fullName>
    </submittedName>
</protein>
<sequence length="254" mass="28096">MIIAGRRPVFSGANDPMTERDAWKVARELRDAILRLDLRPGRSLDEAALAESLSVSRTPVREAIIQLIADGLVVREGRTAKVAPLDFDDLPKLYDALLVASRVVHRLAASHRTDEDLVEISKQRELFKEAVASGDGVGRSETNFAFHMAIAQAGKNRHFASFYEQTLIGSIRIARACFASIDTRDQADIAAHLAETTRQHDLIVDAIAARDADCADEYAVLHHDLTKQRIKRILFSGSPVLGDNLTLSDEWSFP</sequence>
<dbReference type="PANTHER" id="PTHR43537">
    <property type="entry name" value="TRANSCRIPTIONAL REGULATOR, GNTR FAMILY"/>
    <property type="match status" value="1"/>
</dbReference>
<dbReference type="PANTHER" id="PTHR43537:SF45">
    <property type="entry name" value="GNTR FAMILY REGULATORY PROTEIN"/>
    <property type="match status" value="1"/>
</dbReference>
<dbReference type="SUPFAM" id="SSF46785">
    <property type="entry name" value="Winged helix' DNA-binding domain"/>
    <property type="match status" value="1"/>
</dbReference>
<dbReference type="AlphaFoldDB" id="A0A443K2D9"/>
<dbReference type="InterPro" id="IPR036390">
    <property type="entry name" value="WH_DNA-bd_sf"/>
</dbReference>
<dbReference type="InterPro" id="IPR011711">
    <property type="entry name" value="GntR_C"/>
</dbReference>
<dbReference type="InterPro" id="IPR008920">
    <property type="entry name" value="TF_FadR/GntR_C"/>
</dbReference>
<dbReference type="EMBL" id="SAUX01000026">
    <property type="protein sequence ID" value="RWR26930.1"/>
    <property type="molecule type" value="Genomic_DNA"/>
</dbReference>
<evidence type="ECO:0000313" key="6">
    <source>
        <dbReference type="Proteomes" id="UP000285295"/>
    </source>
</evidence>
<organism evidence="5 6">
    <name type="scientific">Paenirhodobacter populi</name>
    <dbReference type="NCBI Taxonomy" id="2306993"/>
    <lineage>
        <taxon>Bacteria</taxon>
        <taxon>Pseudomonadati</taxon>
        <taxon>Pseudomonadota</taxon>
        <taxon>Alphaproteobacteria</taxon>
        <taxon>Rhodobacterales</taxon>
        <taxon>Rhodobacter group</taxon>
        <taxon>Paenirhodobacter</taxon>
    </lineage>
</organism>
<evidence type="ECO:0000256" key="2">
    <source>
        <dbReference type="ARBA" id="ARBA00023125"/>
    </source>
</evidence>
<dbReference type="InterPro" id="IPR036388">
    <property type="entry name" value="WH-like_DNA-bd_sf"/>
</dbReference>
<dbReference type="InterPro" id="IPR000524">
    <property type="entry name" value="Tscrpt_reg_HTH_GntR"/>
</dbReference>
<dbReference type="SUPFAM" id="SSF48008">
    <property type="entry name" value="GntR ligand-binding domain-like"/>
    <property type="match status" value="1"/>
</dbReference>
<dbReference type="OrthoDB" id="9806293at2"/>
<dbReference type="GO" id="GO:0003677">
    <property type="term" value="F:DNA binding"/>
    <property type="evidence" value="ECO:0007669"/>
    <property type="project" value="UniProtKB-KW"/>
</dbReference>
<dbReference type="SMART" id="SM00345">
    <property type="entry name" value="HTH_GNTR"/>
    <property type="match status" value="1"/>
</dbReference>
<evidence type="ECO:0000259" key="4">
    <source>
        <dbReference type="PROSITE" id="PS50949"/>
    </source>
</evidence>
<name>A0A443K2D9_9RHOB</name>
<evidence type="ECO:0000256" key="1">
    <source>
        <dbReference type="ARBA" id="ARBA00023015"/>
    </source>
</evidence>
<dbReference type="Pfam" id="PF00392">
    <property type="entry name" value="GntR"/>
    <property type="match status" value="1"/>
</dbReference>
<reference evidence="5 6" key="1">
    <citation type="submission" date="2019-01" db="EMBL/GenBank/DDBJ databases">
        <title>Sinorhodobacter populi sp. nov. isolated from the symptomatic bark tissue of Populus euramericana canker.</title>
        <authorList>
            <person name="Xu G."/>
        </authorList>
    </citation>
    <scope>NUCLEOTIDE SEQUENCE [LARGE SCALE GENOMIC DNA]</scope>
    <source>
        <strain evidence="5 6">D19-10-3-21</strain>
    </source>
</reference>
<dbReference type="GO" id="GO:0003700">
    <property type="term" value="F:DNA-binding transcription factor activity"/>
    <property type="evidence" value="ECO:0007669"/>
    <property type="project" value="InterPro"/>
</dbReference>
<gene>
    <name evidence="5" type="ORF">D2T31_18310</name>
</gene>
<comment type="caution">
    <text evidence="5">The sequence shown here is derived from an EMBL/GenBank/DDBJ whole genome shotgun (WGS) entry which is preliminary data.</text>
</comment>
<dbReference type="CDD" id="cd07377">
    <property type="entry name" value="WHTH_GntR"/>
    <property type="match status" value="1"/>
</dbReference>
<feature type="domain" description="HTH gntR-type" evidence="4">
    <location>
        <begin position="19"/>
        <end position="85"/>
    </location>
</feature>
<dbReference type="Pfam" id="PF07729">
    <property type="entry name" value="FCD"/>
    <property type="match status" value="1"/>
</dbReference>
<evidence type="ECO:0000313" key="5">
    <source>
        <dbReference type="EMBL" id="RWR26930.1"/>
    </source>
</evidence>
<evidence type="ECO:0000256" key="3">
    <source>
        <dbReference type="ARBA" id="ARBA00023163"/>
    </source>
</evidence>
<keyword evidence="3" id="KW-0804">Transcription</keyword>
<reference evidence="5 6" key="2">
    <citation type="submission" date="2019-01" db="EMBL/GenBank/DDBJ databases">
        <authorList>
            <person name="Li Y."/>
        </authorList>
    </citation>
    <scope>NUCLEOTIDE SEQUENCE [LARGE SCALE GENOMIC DNA]</scope>
    <source>
        <strain evidence="5 6">D19-10-3-21</strain>
    </source>
</reference>
<keyword evidence="1" id="KW-0805">Transcription regulation</keyword>
<accession>A0A443K2D9</accession>
<keyword evidence="2" id="KW-0238">DNA-binding</keyword>
<proteinExistence type="predicted"/>
<dbReference type="Proteomes" id="UP000285295">
    <property type="component" value="Unassembled WGS sequence"/>
</dbReference>
<dbReference type="PROSITE" id="PS50949">
    <property type="entry name" value="HTH_GNTR"/>
    <property type="match status" value="1"/>
</dbReference>
<dbReference type="Gene3D" id="1.20.120.530">
    <property type="entry name" value="GntR ligand-binding domain-like"/>
    <property type="match status" value="1"/>
</dbReference>
<dbReference type="Gene3D" id="1.10.10.10">
    <property type="entry name" value="Winged helix-like DNA-binding domain superfamily/Winged helix DNA-binding domain"/>
    <property type="match status" value="1"/>
</dbReference>
<dbReference type="SMART" id="SM00895">
    <property type="entry name" value="FCD"/>
    <property type="match status" value="1"/>
</dbReference>